<feature type="transmembrane region" description="Helical" evidence="1">
    <location>
        <begin position="23"/>
        <end position="42"/>
    </location>
</feature>
<gene>
    <name evidence="2" type="ORF">BT96DRAFT_816679</name>
</gene>
<keyword evidence="1" id="KW-0812">Transmembrane</keyword>
<name>A0A6A4HZI5_9AGAR</name>
<keyword evidence="1" id="KW-0472">Membrane</keyword>
<dbReference type="OrthoDB" id="2948070at2759"/>
<keyword evidence="3" id="KW-1185">Reference proteome</keyword>
<protein>
    <submittedName>
        <fullName evidence="2">Uncharacterized protein</fullName>
    </submittedName>
</protein>
<reference evidence="2" key="1">
    <citation type="journal article" date="2019" name="Environ. Microbiol.">
        <title>Fungal ecological strategies reflected in gene transcription - a case study of two litter decomposers.</title>
        <authorList>
            <person name="Barbi F."/>
            <person name="Kohler A."/>
            <person name="Barry K."/>
            <person name="Baskaran P."/>
            <person name="Daum C."/>
            <person name="Fauchery L."/>
            <person name="Ihrmark K."/>
            <person name="Kuo A."/>
            <person name="LaButti K."/>
            <person name="Lipzen A."/>
            <person name="Morin E."/>
            <person name="Grigoriev I.V."/>
            <person name="Henrissat B."/>
            <person name="Lindahl B."/>
            <person name="Martin F."/>
        </authorList>
    </citation>
    <scope>NUCLEOTIDE SEQUENCE</scope>
    <source>
        <strain evidence="2">JB14</strain>
    </source>
</reference>
<organism evidence="2 3">
    <name type="scientific">Gymnopus androsaceus JB14</name>
    <dbReference type="NCBI Taxonomy" id="1447944"/>
    <lineage>
        <taxon>Eukaryota</taxon>
        <taxon>Fungi</taxon>
        <taxon>Dikarya</taxon>
        <taxon>Basidiomycota</taxon>
        <taxon>Agaricomycotina</taxon>
        <taxon>Agaricomycetes</taxon>
        <taxon>Agaricomycetidae</taxon>
        <taxon>Agaricales</taxon>
        <taxon>Marasmiineae</taxon>
        <taxon>Omphalotaceae</taxon>
        <taxon>Gymnopus</taxon>
    </lineage>
</organism>
<evidence type="ECO:0000256" key="1">
    <source>
        <dbReference type="SAM" id="Phobius"/>
    </source>
</evidence>
<sequence>MEGRAIIFNRTTPTHHAHCNPPKAWACLVVLGWITAGMLYFPHLNLRMHYLRGDLMWLQGYMLEHEVEVWEGPQRICIAHFTHQSLYDFFEVECKTGKAPAPYYVCTLFETV</sequence>
<dbReference type="EMBL" id="ML769436">
    <property type="protein sequence ID" value="KAE9402357.1"/>
    <property type="molecule type" value="Genomic_DNA"/>
</dbReference>
<dbReference type="AlphaFoldDB" id="A0A6A4HZI5"/>
<proteinExistence type="predicted"/>
<keyword evidence="1" id="KW-1133">Transmembrane helix</keyword>
<evidence type="ECO:0000313" key="2">
    <source>
        <dbReference type="EMBL" id="KAE9402357.1"/>
    </source>
</evidence>
<evidence type="ECO:0000313" key="3">
    <source>
        <dbReference type="Proteomes" id="UP000799118"/>
    </source>
</evidence>
<dbReference type="Gene3D" id="3.60.130.30">
    <property type="match status" value="1"/>
</dbReference>
<dbReference type="Proteomes" id="UP000799118">
    <property type="component" value="Unassembled WGS sequence"/>
</dbReference>
<accession>A0A6A4HZI5</accession>